<proteinExistence type="predicted"/>
<dbReference type="SUPFAM" id="SSF55729">
    <property type="entry name" value="Acyl-CoA N-acyltransferases (Nat)"/>
    <property type="match status" value="1"/>
</dbReference>
<dbReference type="Proteomes" id="UP001523369">
    <property type="component" value="Unassembled WGS sequence"/>
</dbReference>
<dbReference type="InterPro" id="IPR000182">
    <property type="entry name" value="GNAT_dom"/>
</dbReference>
<comment type="caution">
    <text evidence="2">The sequence shown here is derived from an EMBL/GenBank/DDBJ whole genome shotgun (WGS) entry which is preliminary data.</text>
</comment>
<dbReference type="PANTHER" id="PTHR43441">
    <property type="entry name" value="RIBOSOMAL-PROTEIN-SERINE ACETYLTRANSFERASE"/>
    <property type="match status" value="1"/>
</dbReference>
<dbReference type="Gene3D" id="3.40.630.30">
    <property type="match status" value="1"/>
</dbReference>
<reference evidence="2 3" key="1">
    <citation type="submission" date="2022-06" db="EMBL/GenBank/DDBJ databases">
        <title>New Species of the Genus Actinoplanes, ActinopZanes ferrugineus.</title>
        <authorList>
            <person name="Ding P."/>
        </authorList>
    </citation>
    <scope>NUCLEOTIDE SEQUENCE [LARGE SCALE GENOMIC DNA]</scope>
    <source>
        <strain evidence="2 3">TRM88003</strain>
    </source>
</reference>
<gene>
    <name evidence="2" type="ORF">M1L60_42245</name>
</gene>
<accession>A0ABT1E259</accession>
<evidence type="ECO:0000313" key="2">
    <source>
        <dbReference type="EMBL" id="MCO8277218.1"/>
    </source>
</evidence>
<name>A0ABT1E259_9ACTN</name>
<dbReference type="EMBL" id="JAMYJR010000055">
    <property type="protein sequence ID" value="MCO8277218.1"/>
    <property type="molecule type" value="Genomic_DNA"/>
</dbReference>
<keyword evidence="3" id="KW-1185">Reference proteome</keyword>
<evidence type="ECO:0000259" key="1">
    <source>
        <dbReference type="PROSITE" id="PS51186"/>
    </source>
</evidence>
<feature type="domain" description="N-acetyltransferase" evidence="1">
    <location>
        <begin position="11"/>
        <end position="174"/>
    </location>
</feature>
<dbReference type="Pfam" id="PF13302">
    <property type="entry name" value="Acetyltransf_3"/>
    <property type="match status" value="1"/>
</dbReference>
<organism evidence="2 3">
    <name type="scientific">Paractinoplanes aksuensis</name>
    <dbReference type="NCBI Taxonomy" id="2939490"/>
    <lineage>
        <taxon>Bacteria</taxon>
        <taxon>Bacillati</taxon>
        <taxon>Actinomycetota</taxon>
        <taxon>Actinomycetes</taxon>
        <taxon>Micromonosporales</taxon>
        <taxon>Micromonosporaceae</taxon>
        <taxon>Paractinoplanes</taxon>
    </lineage>
</organism>
<dbReference type="PANTHER" id="PTHR43441:SF10">
    <property type="entry name" value="ACETYLTRANSFERASE"/>
    <property type="match status" value="1"/>
</dbReference>
<dbReference type="PROSITE" id="PS51186">
    <property type="entry name" value="GNAT"/>
    <property type="match status" value="1"/>
</dbReference>
<dbReference type="InterPro" id="IPR016181">
    <property type="entry name" value="Acyl_CoA_acyltransferase"/>
</dbReference>
<sequence length="182" mass="19881">MEREVITAGEIRLRPFEEADIPWVYEVSLDPLVQKYLQIPVPYHRSDAEFFVRRMCVAGWDAGQRAEFVVEPAGAGERLGRVGLGLDGSGAGQVGYWMDPAARGRGVATAAVRALCGWAFGTLGLGLVEWRAEVGNTASRRVAEKSGFTVEGVLRQRLVHRGVRVDAWVGSMLPSEAPQLTE</sequence>
<protein>
    <submittedName>
        <fullName evidence="2">GNAT family N-acetyltransferase</fullName>
    </submittedName>
</protein>
<dbReference type="RefSeq" id="WP_253243235.1">
    <property type="nucleotide sequence ID" value="NZ_JAMYJR010000055.1"/>
</dbReference>
<dbReference type="InterPro" id="IPR051908">
    <property type="entry name" value="Ribosomal_N-acetyltransferase"/>
</dbReference>
<evidence type="ECO:0000313" key="3">
    <source>
        <dbReference type="Proteomes" id="UP001523369"/>
    </source>
</evidence>